<feature type="transmembrane region" description="Helical" evidence="1">
    <location>
        <begin position="93"/>
        <end position="114"/>
    </location>
</feature>
<keyword evidence="1" id="KW-1133">Transmembrane helix</keyword>
<keyword evidence="3" id="KW-1185">Reference proteome</keyword>
<feature type="transmembrane region" description="Helical" evidence="1">
    <location>
        <begin position="263"/>
        <end position="285"/>
    </location>
</feature>
<organism evidence="2 3">
    <name type="scientific">Cohnella faecalis</name>
    <dbReference type="NCBI Taxonomy" id="2315694"/>
    <lineage>
        <taxon>Bacteria</taxon>
        <taxon>Bacillati</taxon>
        <taxon>Bacillota</taxon>
        <taxon>Bacilli</taxon>
        <taxon>Bacillales</taxon>
        <taxon>Paenibacillaceae</taxon>
        <taxon>Cohnella</taxon>
    </lineage>
</organism>
<evidence type="ECO:0000256" key="1">
    <source>
        <dbReference type="SAM" id="Phobius"/>
    </source>
</evidence>
<gene>
    <name evidence="2" type="ORF">D3H35_18380</name>
</gene>
<proteinExistence type="predicted"/>
<feature type="transmembrane region" description="Helical" evidence="1">
    <location>
        <begin position="120"/>
        <end position="140"/>
    </location>
</feature>
<dbReference type="Proteomes" id="UP000266340">
    <property type="component" value="Unassembled WGS sequence"/>
</dbReference>
<protein>
    <recommendedName>
        <fullName evidence="4">Type II secretion system protein GspF domain-containing protein</fullName>
    </recommendedName>
</protein>
<evidence type="ECO:0000313" key="3">
    <source>
        <dbReference type="Proteomes" id="UP000266340"/>
    </source>
</evidence>
<sequence>MTEYGSSLLSAMSWFIQLAFAFVGFAAVLKLGFVRRYRWQVSLKSWKKGGAPPWFLKLWRTDRDSPALRERQLLFARCGIRLSPAAYLATQRMAITLLPAAGLSVYSLGRIGWITPLASWNMMIGCSLLIAAAAFDRTALNGFQRYRTDRIRRELVIVGSQLLYYTGSRLHLHGKLMRCLPLTRTIRGETGLLLNEWYYDADAALRRFKDRLGTEEAYAFSECLRTLKTHESEEVYGLLRDIVKDYKAKIEMAKASRKETSSYLLFVLAGIPILYTFQLFLFPWVQEAAKLFDSLNP</sequence>
<feature type="transmembrane region" description="Helical" evidence="1">
    <location>
        <begin position="12"/>
        <end position="34"/>
    </location>
</feature>
<keyword evidence="1" id="KW-0812">Transmembrane</keyword>
<reference evidence="2 3" key="1">
    <citation type="submission" date="2018-09" db="EMBL/GenBank/DDBJ databases">
        <title>Cohnella cavernae sp. nov., isolated from a karst cave.</title>
        <authorList>
            <person name="Zhu H."/>
        </authorList>
    </citation>
    <scope>NUCLEOTIDE SEQUENCE [LARGE SCALE GENOMIC DNA]</scope>
    <source>
        <strain evidence="2 3">K2E09-144</strain>
    </source>
</reference>
<evidence type="ECO:0008006" key="4">
    <source>
        <dbReference type="Google" id="ProtNLM"/>
    </source>
</evidence>
<dbReference type="OrthoDB" id="2567755at2"/>
<comment type="caution">
    <text evidence="2">The sequence shown here is derived from an EMBL/GenBank/DDBJ whole genome shotgun (WGS) entry which is preliminary data.</text>
</comment>
<evidence type="ECO:0000313" key="2">
    <source>
        <dbReference type="EMBL" id="RIE02646.1"/>
    </source>
</evidence>
<dbReference type="EMBL" id="QXJM01000039">
    <property type="protein sequence ID" value="RIE02646.1"/>
    <property type="molecule type" value="Genomic_DNA"/>
</dbReference>
<name>A0A398CHG0_9BACL</name>
<dbReference type="RefSeq" id="WP_119150683.1">
    <property type="nucleotide sequence ID" value="NZ_JBHSOV010000059.1"/>
</dbReference>
<accession>A0A398CHG0</accession>
<dbReference type="AlphaFoldDB" id="A0A398CHG0"/>
<keyword evidence="1" id="KW-0472">Membrane</keyword>